<sequence>MPHDAAAELARLVDLATPFAIRTAVALRLPELVEAGTTGLAELAAASECDEDSLARLLRHLVSVGLFAETAPGAYGLTPLSRELLGEEHRWQRGWLDIGGPGAKMDLAYTGMLHSVRTGESAYGRVHGVEFWADYQRDERLRLFFGAIMAAHAWQTGPAVAAEYDWSGVRRVLDVGGGTGALLSEVLLKHQHLTGAVLDLPPVRPEAEQAFAEAGLSGRAEFVGGSFFDPLPVGYDVLLVSRVLTDWNDENATKILRRCGEAAGPDGRVAIVEVLAGEEHAKNNSSFDLQSLTLLGGRERTIADFHKLSAAAGLSVYATHRWPSGLVVVECTG</sequence>
<dbReference type="PIRSF" id="PIRSF005739">
    <property type="entry name" value="O-mtase"/>
    <property type="match status" value="1"/>
</dbReference>
<dbReference type="STRING" id="994479.GCA_000194155_05853"/>
<accession>A0A2N3Y4X5</accession>
<dbReference type="Gene3D" id="1.10.287.1350">
    <property type="match status" value="1"/>
</dbReference>
<dbReference type="Proteomes" id="UP000233786">
    <property type="component" value="Unassembled WGS sequence"/>
</dbReference>
<dbReference type="PROSITE" id="PS51683">
    <property type="entry name" value="SAM_OMT_II"/>
    <property type="match status" value="1"/>
</dbReference>
<name>A0A2N3Y4X5_SACSN</name>
<protein>
    <submittedName>
        <fullName evidence="6">O-methyltransferase</fullName>
    </submittedName>
</protein>
<dbReference type="RefSeq" id="WP_010312131.1">
    <property type="nucleotide sequence ID" value="NZ_CP061007.1"/>
</dbReference>
<dbReference type="InterPro" id="IPR012967">
    <property type="entry name" value="COMT_dimerisation"/>
</dbReference>
<evidence type="ECO:0000313" key="6">
    <source>
        <dbReference type="EMBL" id="PKW17967.1"/>
    </source>
</evidence>
<dbReference type="InterPro" id="IPR001077">
    <property type="entry name" value="COMT_C"/>
</dbReference>
<feature type="domain" description="O-methyltransferase dimerisation" evidence="5">
    <location>
        <begin position="16"/>
        <end position="85"/>
    </location>
</feature>
<comment type="caution">
    <text evidence="6">The sequence shown here is derived from an EMBL/GenBank/DDBJ whole genome shotgun (WGS) entry which is preliminary data.</text>
</comment>
<dbReference type="SUPFAM" id="SSF53335">
    <property type="entry name" value="S-adenosyl-L-methionine-dependent methyltransferases"/>
    <property type="match status" value="1"/>
</dbReference>
<proteinExistence type="predicted"/>
<keyword evidence="1" id="KW-0489">Methyltransferase</keyword>
<keyword evidence="7" id="KW-1185">Reference proteome</keyword>
<dbReference type="Gene3D" id="1.10.10.10">
    <property type="entry name" value="Winged helix-like DNA-binding domain superfamily/Winged helix DNA-binding domain"/>
    <property type="match status" value="1"/>
</dbReference>
<evidence type="ECO:0000256" key="1">
    <source>
        <dbReference type="ARBA" id="ARBA00022603"/>
    </source>
</evidence>
<evidence type="ECO:0000256" key="3">
    <source>
        <dbReference type="ARBA" id="ARBA00022691"/>
    </source>
</evidence>
<gene>
    <name evidence="6" type="ORF">A8926_6009</name>
</gene>
<dbReference type="PANTHER" id="PTHR43712:SF2">
    <property type="entry name" value="O-METHYLTRANSFERASE CICE"/>
    <property type="match status" value="1"/>
</dbReference>
<reference evidence="6" key="1">
    <citation type="submission" date="2017-12" db="EMBL/GenBank/DDBJ databases">
        <title>Sequencing the genomes of 1000 Actinobacteria strains.</title>
        <authorList>
            <person name="Klenk H.-P."/>
        </authorList>
    </citation>
    <scope>NUCLEOTIDE SEQUENCE [LARGE SCALE GENOMIC DNA]</scope>
    <source>
        <strain evidence="6">DSM 44228</strain>
    </source>
</reference>
<dbReference type="Gene3D" id="3.40.50.150">
    <property type="entry name" value="Vaccinia Virus protein VP39"/>
    <property type="match status" value="1"/>
</dbReference>
<dbReference type="EMBL" id="PJNB01000001">
    <property type="protein sequence ID" value="PKW17967.1"/>
    <property type="molecule type" value="Genomic_DNA"/>
</dbReference>
<keyword evidence="2" id="KW-0808">Transferase</keyword>
<dbReference type="OrthoDB" id="3804952at2"/>
<organism evidence="6 7">
    <name type="scientific">Saccharopolyspora spinosa</name>
    <dbReference type="NCBI Taxonomy" id="60894"/>
    <lineage>
        <taxon>Bacteria</taxon>
        <taxon>Bacillati</taxon>
        <taxon>Actinomycetota</taxon>
        <taxon>Actinomycetes</taxon>
        <taxon>Pseudonocardiales</taxon>
        <taxon>Pseudonocardiaceae</taxon>
        <taxon>Saccharopolyspora</taxon>
    </lineage>
</organism>
<dbReference type="InterPro" id="IPR016461">
    <property type="entry name" value="COMT-like"/>
</dbReference>
<dbReference type="SUPFAM" id="SSF46785">
    <property type="entry name" value="Winged helix' DNA-binding domain"/>
    <property type="match status" value="1"/>
</dbReference>
<dbReference type="GO" id="GO:0046983">
    <property type="term" value="F:protein dimerization activity"/>
    <property type="evidence" value="ECO:0007669"/>
    <property type="project" value="InterPro"/>
</dbReference>
<dbReference type="PANTHER" id="PTHR43712">
    <property type="entry name" value="PUTATIVE (AFU_ORTHOLOGUE AFUA_4G14580)-RELATED"/>
    <property type="match status" value="1"/>
</dbReference>
<dbReference type="AlphaFoldDB" id="A0A2N3Y4X5"/>
<dbReference type="CDD" id="cd02440">
    <property type="entry name" value="AdoMet_MTases"/>
    <property type="match status" value="1"/>
</dbReference>
<dbReference type="InterPro" id="IPR036390">
    <property type="entry name" value="WH_DNA-bd_sf"/>
</dbReference>
<evidence type="ECO:0000259" key="4">
    <source>
        <dbReference type="Pfam" id="PF00891"/>
    </source>
</evidence>
<evidence type="ECO:0000256" key="2">
    <source>
        <dbReference type="ARBA" id="ARBA00022679"/>
    </source>
</evidence>
<dbReference type="InterPro" id="IPR029063">
    <property type="entry name" value="SAM-dependent_MTases_sf"/>
</dbReference>
<evidence type="ECO:0000259" key="5">
    <source>
        <dbReference type="Pfam" id="PF08100"/>
    </source>
</evidence>
<keyword evidence="3" id="KW-0949">S-adenosyl-L-methionine</keyword>
<feature type="domain" description="O-methyltransferase C-terminal" evidence="4">
    <location>
        <begin position="114"/>
        <end position="314"/>
    </location>
</feature>
<evidence type="ECO:0000313" key="7">
    <source>
        <dbReference type="Proteomes" id="UP000233786"/>
    </source>
</evidence>
<dbReference type="GO" id="GO:0032259">
    <property type="term" value="P:methylation"/>
    <property type="evidence" value="ECO:0007669"/>
    <property type="project" value="UniProtKB-KW"/>
</dbReference>
<dbReference type="InterPro" id="IPR036388">
    <property type="entry name" value="WH-like_DNA-bd_sf"/>
</dbReference>
<dbReference type="Pfam" id="PF08100">
    <property type="entry name" value="Dimerisation"/>
    <property type="match status" value="1"/>
</dbReference>
<dbReference type="Pfam" id="PF00891">
    <property type="entry name" value="Methyltransf_2"/>
    <property type="match status" value="1"/>
</dbReference>
<dbReference type="GO" id="GO:0008171">
    <property type="term" value="F:O-methyltransferase activity"/>
    <property type="evidence" value="ECO:0007669"/>
    <property type="project" value="InterPro"/>
</dbReference>